<sequence length="320" mass="36856">MRRSSFMCRDPRTMTISSHEIYVPLKISKVKLNDTHLLIEMLGVLASYSITVKELKLLFGAMKAINGKWPRHSAKLLNVLRQMPQRSGPDVFFSFPGRKGSAIVLPPLAKWPYENGFTFTTWFRLDPINSVNIEREKPYLYCFKTSKGVGYTAHFVGNCLVLTSMKIKGKGFQHCVKYEFQPRKWYMLAIVYIYNRWTKSEIKCLVNGQLASSTEMAWFVSTNDPFDKCYIGATPELDEERVFCGQMSAIYLFSEALSTHQICAMHRLGPGYKSQFRFDNECNINLPDNHKRYYIGFLSEGLSPTQKQLSTSTRDLPPRK</sequence>
<dbReference type="FunFam" id="2.60.120.200:FF:000010">
    <property type="entry name" value="neurobeachin isoform X2"/>
    <property type="match status" value="1"/>
</dbReference>
<evidence type="ECO:0000313" key="2">
    <source>
        <dbReference type="Proteomes" id="UP001516400"/>
    </source>
</evidence>
<dbReference type="Gene3D" id="2.60.120.200">
    <property type="match status" value="1"/>
</dbReference>
<dbReference type="Proteomes" id="UP001516400">
    <property type="component" value="Unassembled WGS sequence"/>
</dbReference>
<proteinExistence type="predicted"/>
<dbReference type="Pfam" id="PF13385">
    <property type="entry name" value="Laminin_G_3"/>
    <property type="match status" value="1"/>
</dbReference>
<dbReference type="InterPro" id="IPR050865">
    <property type="entry name" value="BEACH_Domain"/>
</dbReference>
<keyword evidence="2" id="KW-1185">Reference proteome</keyword>
<dbReference type="PANTHER" id="PTHR13743">
    <property type="entry name" value="BEIGE/BEACH-RELATED"/>
    <property type="match status" value="1"/>
</dbReference>
<name>A0ABD2MKE8_9CUCU</name>
<dbReference type="EMBL" id="JABFTP020000001">
    <property type="protein sequence ID" value="KAL3266804.1"/>
    <property type="molecule type" value="Genomic_DNA"/>
</dbReference>
<dbReference type="PANTHER" id="PTHR13743:SF162">
    <property type="entry name" value="NEUROBEACHIN"/>
    <property type="match status" value="1"/>
</dbReference>
<gene>
    <name evidence="1" type="ORF">HHI36_010958</name>
</gene>
<organism evidence="1 2">
    <name type="scientific">Cryptolaemus montrouzieri</name>
    <dbReference type="NCBI Taxonomy" id="559131"/>
    <lineage>
        <taxon>Eukaryota</taxon>
        <taxon>Metazoa</taxon>
        <taxon>Ecdysozoa</taxon>
        <taxon>Arthropoda</taxon>
        <taxon>Hexapoda</taxon>
        <taxon>Insecta</taxon>
        <taxon>Pterygota</taxon>
        <taxon>Neoptera</taxon>
        <taxon>Endopterygota</taxon>
        <taxon>Coleoptera</taxon>
        <taxon>Polyphaga</taxon>
        <taxon>Cucujiformia</taxon>
        <taxon>Coccinelloidea</taxon>
        <taxon>Coccinellidae</taxon>
        <taxon>Scymninae</taxon>
        <taxon>Scymnini</taxon>
        <taxon>Cryptolaemus</taxon>
    </lineage>
</organism>
<reference evidence="1 2" key="1">
    <citation type="journal article" date="2021" name="BMC Biol.">
        <title>Horizontally acquired antibacterial genes associated with adaptive radiation of ladybird beetles.</title>
        <authorList>
            <person name="Li H.S."/>
            <person name="Tang X.F."/>
            <person name="Huang Y.H."/>
            <person name="Xu Z.Y."/>
            <person name="Chen M.L."/>
            <person name="Du X.Y."/>
            <person name="Qiu B.Y."/>
            <person name="Chen P.T."/>
            <person name="Zhang W."/>
            <person name="Slipinski A."/>
            <person name="Escalona H.E."/>
            <person name="Waterhouse R.M."/>
            <person name="Zwick A."/>
            <person name="Pang H."/>
        </authorList>
    </citation>
    <scope>NUCLEOTIDE SEQUENCE [LARGE SCALE GENOMIC DNA]</scope>
    <source>
        <strain evidence="1">SYSU2018</strain>
    </source>
</reference>
<dbReference type="AlphaFoldDB" id="A0ABD2MKE8"/>
<comment type="caution">
    <text evidence="1">The sequence shown here is derived from an EMBL/GenBank/DDBJ whole genome shotgun (WGS) entry which is preliminary data.</text>
</comment>
<dbReference type="SUPFAM" id="SSF49899">
    <property type="entry name" value="Concanavalin A-like lectins/glucanases"/>
    <property type="match status" value="1"/>
</dbReference>
<dbReference type="InterPro" id="IPR013320">
    <property type="entry name" value="ConA-like_dom_sf"/>
</dbReference>
<accession>A0ABD2MKE8</accession>
<evidence type="ECO:0000313" key="1">
    <source>
        <dbReference type="EMBL" id="KAL3266804.1"/>
    </source>
</evidence>
<protein>
    <submittedName>
        <fullName evidence="1">Uncharacterized protein</fullName>
    </submittedName>
</protein>